<dbReference type="OrthoDB" id="5586at2759"/>
<dbReference type="AlphaFoldDB" id="A0A432ZZW7"/>
<dbReference type="Gene3D" id="1.10.238.10">
    <property type="entry name" value="EF-hand"/>
    <property type="match status" value="1"/>
</dbReference>
<keyword evidence="2" id="KW-1185">Reference proteome</keyword>
<evidence type="ECO:0000313" key="2">
    <source>
        <dbReference type="Proteomes" id="UP000268093"/>
    </source>
</evidence>
<accession>A0A432ZZW7</accession>
<dbReference type="InterPro" id="IPR018247">
    <property type="entry name" value="EF_Hand_1_Ca_BS"/>
</dbReference>
<protein>
    <recommendedName>
        <fullName evidence="3">EF-hand domain-containing protein</fullName>
    </recommendedName>
</protein>
<organism evidence="1 2">
    <name type="scientific">Jimgerdemannia flammicorona</name>
    <dbReference type="NCBI Taxonomy" id="994334"/>
    <lineage>
        <taxon>Eukaryota</taxon>
        <taxon>Fungi</taxon>
        <taxon>Fungi incertae sedis</taxon>
        <taxon>Mucoromycota</taxon>
        <taxon>Mucoromycotina</taxon>
        <taxon>Endogonomycetes</taxon>
        <taxon>Endogonales</taxon>
        <taxon>Endogonaceae</taxon>
        <taxon>Jimgerdemannia</taxon>
    </lineage>
</organism>
<gene>
    <name evidence="1" type="ORF">BC936DRAFT_142726</name>
</gene>
<evidence type="ECO:0008006" key="3">
    <source>
        <dbReference type="Google" id="ProtNLM"/>
    </source>
</evidence>
<dbReference type="EMBL" id="RBNI01023811">
    <property type="protein sequence ID" value="RUO96037.1"/>
    <property type="molecule type" value="Genomic_DNA"/>
</dbReference>
<name>A0A432ZZW7_9FUNG</name>
<proteinExistence type="predicted"/>
<dbReference type="PROSITE" id="PS00018">
    <property type="entry name" value="EF_HAND_1"/>
    <property type="match status" value="1"/>
</dbReference>
<evidence type="ECO:0000313" key="1">
    <source>
        <dbReference type="EMBL" id="RUO96037.1"/>
    </source>
</evidence>
<sequence length="106" mass="12875">MFVAQELLYLQGFYYLKWTNIRRRQLNTGMLSKDYTDVDDCKGHCEFMSRGYITWPLNNPNHFRRFHCLDIDDDGIISSYELAYFYEEQMQRQIIFGIPEQDRLQV</sequence>
<dbReference type="Proteomes" id="UP000268093">
    <property type="component" value="Unassembled WGS sequence"/>
</dbReference>
<comment type="caution">
    <text evidence="1">The sequence shown here is derived from an EMBL/GenBank/DDBJ whole genome shotgun (WGS) entry which is preliminary data.</text>
</comment>
<reference evidence="1 2" key="1">
    <citation type="journal article" date="2018" name="New Phytol.">
        <title>Phylogenomics of Endogonaceae and evolution of mycorrhizas within Mucoromycota.</title>
        <authorList>
            <person name="Chang Y."/>
            <person name="Desiro A."/>
            <person name="Na H."/>
            <person name="Sandor L."/>
            <person name="Lipzen A."/>
            <person name="Clum A."/>
            <person name="Barry K."/>
            <person name="Grigoriev I.V."/>
            <person name="Martin F.M."/>
            <person name="Stajich J.E."/>
            <person name="Smith M.E."/>
            <person name="Bonito G."/>
            <person name="Spatafora J.W."/>
        </authorList>
    </citation>
    <scope>NUCLEOTIDE SEQUENCE [LARGE SCALE GENOMIC DNA]</scope>
    <source>
        <strain evidence="1 2">GMNB39</strain>
    </source>
</reference>